<dbReference type="HOGENOM" id="CLU_1612287_0_0_1"/>
<dbReference type="InParanoid" id="A8WM71"/>
<dbReference type="CTD" id="68916485"/>
<proteinExistence type="predicted"/>
<keyword evidence="1" id="KW-0175">Coiled coil</keyword>
<dbReference type="AlphaFoldDB" id="A8WM71"/>
<accession>A8WM71</accession>
<name>A8WM71_CAEBR</name>
<sequence>MIRFKRFSEKGRIEWNRSWNYNWNQSWWRWNLRIGPVGDGIGESELVEAESELVEVESELVEASELKRQLESELVEVESELELKLESELVEMESEDRACWRWNRRIGAGGGATGVSTVLTGGIRTSSPIPLYSKPHHLPLTSSPYSPPPVDGRPALSRLPRHKLQ</sequence>
<evidence type="ECO:0000313" key="3">
    <source>
        <dbReference type="EMBL" id="CAP21575.2"/>
    </source>
</evidence>
<keyword evidence="4" id="KW-1185">Reference proteome</keyword>
<reference evidence="3 4" key="2">
    <citation type="journal article" date="2011" name="PLoS Genet.">
        <title>Caenorhabditis briggsae recombinant inbred line genotypes reveal inter-strain incompatibility and the evolution of recombination.</title>
        <authorList>
            <person name="Ross J.A."/>
            <person name="Koboldt D.C."/>
            <person name="Staisch J.E."/>
            <person name="Chamberlin H.M."/>
            <person name="Gupta B.P."/>
            <person name="Miller R.D."/>
            <person name="Baird S.E."/>
            <person name="Haag E.S."/>
        </authorList>
    </citation>
    <scope>NUCLEOTIDE SEQUENCE [LARGE SCALE GENOMIC DNA]</scope>
    <source>
        <strain evidence="3 4">AF16</strain>
    </source>
</reference>
<gene>
    <name evidence="3 5" type="ORF">CBG00042</name>
    <name evidence="3" type="ORF">CBG_00042</name>
</gene>
<dbReference type="WormBase" id="CBG00042">
    <property type="protein sequence ID" value="CBP43443"/>
    <property type="gene ID" value="WBGene00023550"/>
</dbReference>
<dbReference type="KEGG" id="cbr:CBG_00042"/>
<feature type="region of interest" description="Disordered" evidence="2">
    <location>
        <begin position="130"/>
        <end position="165"/>
    </location>
</feature>
<feature type="coiled-coil region" evidence="1">
    <location>
        <begin position="46"/>
        <end position="87"/>
    </location>
</feature>
<evidence type="ECO:0000313" key="4">
    <source>
        <dbReference type="Proteomes" id="UP000008549"/>
    </source>
</evidence>
<evidence type="ECO:0000256" key="1">
    <source>
        <dbReference type="SAM" id="Coils"/>
    </source>
</evidence>
<evidence type="ECO:0000256" key="2">
    <source>
        <dbReference type="SAM" id="MobiDB-lite"/>
    </source>
</evidence>
<dbReference type="RefSeq" id="XP_045091457.1">
    <property type="nucleotide sequence ID" value="XM_045244526.1"/>
</dbReference>
<reference evidence="3 4" key="1">
    <citation type="journal article" date="2003" name="PLoS Biol.">
        <title>The genome sequence of Caenorhabditis briggsae: a platform for comparative genomics.</title>
        <authorList>
            <person name="Stein L.D."/>
            <person name="Bao Z."/>
            <person name="Blasiar D."/>
            <person name="Blumenthal T."/>
            <person name="Brent M.R."/>
            <person name="Chen N."/>
            <person name="Chinwalla A."/>
            <person name="Clarke L."/>
            <person name="Clee C."/>
            <person name="Coghlan A."/>
            <person name="Coulson A."/>
            <person name="D'Eustachio P."/>
            <person name="Fitch D.H."/>
            <person name="Fulton L.A."/>
            <person name="Fulton R.E."/>
            <person name="Griffiths-Jones S."/>
            <person name="Harris T.W."/>
            <person name="Hillier L.W."/>
            <person name="Kamath R."/>
            <person name="Kuwabara P.E."/>
            <person name="Mardis E.R."/>
            <person name="Marra M.A."/>
            <person name="Miner T.L."/>
            <person name="Minx P."/>
            <person name="Mullikin J.C."/>
            <person name="Plumb R.W."/>
            <person name="Rogers J."/>
            <person name="Schein J.E."/>
            <person name="Sohrmann M."/>
            <person name="Spieth J."/>
            <person name="Stajich J.E."/>
            <person name="Wei C."/>
            <person name="Willey D."/>
            <person name="Wilson R.K."/>
            <person name="Durbin R."/>
            <person name="Waterston R.H."/>
        </authorList>
    </citation>
    <scope>NUCLEOTIDE SEQUENCE [LARGE SCALE GENOMIC DNA]</scope>
    <source>
        <strain evidence="3 4">AF16</strain>
    </source>
</reference>
<evidence type="ECO:0000313" key="5">
    <source>
        <dbReference type="WormBase" id="CBG00042"/>
    </source>
</evidence>
<protein>
    <submittedName>
        <fullName evidence="3">Protein CBG00042</fullName>
    </submittedName>
</protein>
<organism evidence="3 4">
    <name type="scientific">Caenorhabditis briggsae</name>
    <dbReference type="NCBI Taxonomy" id="6238"/>
    <lineage>
        <taxon>Eukaryota</taxon>
        <taxon>Metazoa</taxon>
        <taxon>Ecdysozoa</taxon>
        <taxon>Nematoda</taxon>
        <taxon>Chromadorea</taxon>
        <taxon>Rhabditida</taxon>
        <taxon>Rhabditina</taxon>
        <taxon>Rhabditomorpha</taxon>
        <taxon>Rhabditoidea</taxon>
        <taxon>Rhabditidae</taxon>
        <taxon>Peloderinae</taxon>
        <taxon>Caenorhabditis</taxon>
    </lineage>
</organism>
<dbReference type="GeneID" id="68916485"/>
<dbReference type="Proteomes" id="UP000008549">
    <property type="component" value="Unassembled WGS sequence"/>
</dbReference>
<dbReference type="EMBL" id="HE601477">
    <property type="protein sequence ID" value="CAP21575.2"/>
    <property type="molecule type" value="Genomic_DNA"/>
</dbReference>